<keyword evidence="2" id="KW-1185">Reference proteome</keyword>
<organism evidence="1 2">
    <name type="scientific">Camellia lanceoleosa</name>
    <dbReference type="NCBI Taxonomy" id="1840588"/>
    <lineage>
        <taxon>Eukaryota</taxon>
        <taxon>Viridiplantae</taxon>
        <taxon>Streptophyta</taxon>
        <taxon>Embryophyta</taxon>
        <taxon>Tracheophyta</taxon>
        <taxon>Spermatophyta</taxon>
        <taxon>Magnoliopsida</taxon>
        <taxon>eudicotyledons</taxon>
        <taxon>Gunneridae</taxon>
        <taxon>Pentapetalae</taxon>
        <taxon>asterids</taxon>
        <taxon>Ericales</taxon>
        <taxon>Theaceae</taxon>
        <taxon>Camellia</taxon>
    </lineage>
</organism>
<comment type="caution">
    <text evidence="1">The sequence shown here is derived from an EMBL/GenBank/DDBJ whole genome shotgun (WGS) entry which is preliminary data.</text>
</comment>
<gene>
    <name evidence="1" type="ORF">LOK49_LG15G00239</name>
</gene>
<dbReference type="Proteomes" id="UP001060215">
    <property type="component" value="Chromosome 11"/>
</dbReference>
<evidence type="ECO:0000313" key="1">
    <source>
        <dbReference type="EMBL" id="KAI7982264.1"/>
    </source>
</evidence>
<name>A0ACC0F1Y4_9ERIC</name>
<reference evidence="1 2" key="1">
    <citation type="journal article" date="2022" name="Plant J.">
        <title>Chromosome-level genome of Camellia lanceoleosa provides a valuable resource for understanding genome evolution and self-incompatibility.</title>
        <authorList>
            <person name="Gong W."/>
            <person name="Xiao S."/>
            <person name="Wang L."/>
            <person name="Liao Z."/>
            <person name="Chang Y."/>
            <person name="Mo W."/>
            <person name="Hu G."/>
            <person name="Li W."/>
            <person name="Zhao G."/>
            <person name="Zhu H."/>
            <person name="Hu X."/>
            <person name="Ji K."/>
            <person name="Xiang X."/>
            <person name="Song Q."/>
            <person name="Yuan D."/>
            <person name="Jin S."/>
            <person name="Zhang L."/>
        </authorList>
    </citation>
    <scope>NUCLEOTIDE SEQUENCE [LARGE SCALE GENOMIC DNA]</scope>
    <source>
        <strain evidence="1">SQ_2022a</strain>
    </source>
</reference>
<evidence type="ECO:0000313" key="2">
    <source>
        <dbReference type="Proteomes" id="UP001060215"/>
    </source>
</evidence>
<protein>
    <submittedName>
        <fullName evidence="1">Ribonucleoside-diphosphate reductase large subunit</fullName>
    </submittedName>
</protein>
<accession>A0ACC0F1Y4</accession>
<proteinExistence type="predicted"/>
<sequence>MSEIFAKSFATGAFARSSRQGVPISDDEREMNERFYAYMSGKGVVDESCTFGSKRKSNGQEESSGEDKDDDEAKMKMKVKVEVKVQMKLSCFLTMILQVDMWAMMPSDRWNWTTLREMISKNGVRNSLLVARTIVKIEEDEDDTPYSVVTALNLRRYKHKNTGQKEAASNSSEEAIVYVKSEDEFFIRYQFIAILNLYHVHNQFPD</sequence>
<dbReference type="EMBL" id="CM045768">
    <property type="protein sequence ID" value="KAI7982264.1"/>
    <property type="molecule type" value="Genomic_DNA"/>
</dbReference>